<dbReference type="InterPro" id="IPR043128">
    <property type="entry name" value="Rev_trsase/Diguanyl_cyclase"/>
</dbReference>
<sequence>MTPHGLYCYKVMLFGLKNAGATYQRLMTKIFKSLIGRTVEIYIDDIVVKIKTWSEHAMHLEETFRLMRAYNMKLNLAKCFFGVSMGKFLGFMVMQRGIEVNPNQIRAILETHVHGSKKELQHLTGRLAALGYFIARFTNKLRPLFFTLKEVNKTNWTDDCKRAFDEVKHYLT</sequence>
<comment type="caution">
    <text evidence="2">The sequence shown here is derived from an EMBL/GenBank/DDBJ whole genome shotgun (WGS) entry which is preliminary data.</text>
</comment>
<evidence type="ECO:0000259" key="1">
    <source>
        <dbReference type="Pfam" id="PF00078"/>
    </source>
</evidence>
<proteinExistence type="predicted"/>
<dbReference type="Gene3D" id="3.30.70.270">
    <property type="match status" value="2"/>
</dbReference>
<name>A0A438CRP8_VITVI</name>
<dbReference type="SUPFAM" id="SSF56672">
    <property type="entry name" value="DNA/RNA polymerases"/>
    <property type="match status" value="1"/>
</dbReference>
<dbReference type="PANTHER" id="PTHR24559:SF444">
    <property type="entry name" value="REVERSE TRANSCRIPTASE DOMAIN-CONTAINING PROTEIN"/>
    <property type="match status" value="1"/>
</dbReference>
<evidence type="ECO:0000313" key="3">
    <source>
        <dbReference type="Proteomes" id="UP000288805"/>
    </source>
</evidence>
<dbReference type="CDD" id="cd01647">
    <property type="entry name" value="RT_LTR"/>
    <property type="match status" value="1"/>
</dbReference>
<dbReference type="Proteomes" id="UP000288805">
    <property type="component" value="Unassembled WGS sequence"/>
</dbReference>
<accession>A0A438CRP8</accession>
<dbReference type="EMBL" id="QGNW01002054">
    <property type="protein sequence ID" value="RVW25892.1"/>
    <property type="molecule type" value="Genomic_DNA"/>
</dbReference>
<gene>
    <name evidence="2" type="primary">pol_906</name>
    <name evidence="2" type="ORF">CK203_110860</name>
</gene>
<dbReference type="AlphaFoldDB" id="A0A438CRP8"/>
<protein>
    <submittedName>
        <fullName evidence="2">Retrovirus-related Pol polyprotein from transposon 17.6</fullName>
    </submittedName>
</protein>
<evidence type="ECO:0000313" key="2">
    <source>
        <dbReference type="EMBL" id="RVW25892.1"/>
    </source>
</evidence>
<organism evidence="2 3">
    <name type="scientific">Vitis vinifera</name>
    <name type="common">Grape</name>
    <dbReference type="NCBI Taxonomy" id="29760"/>
    <lineage>
        <taxon>Eukaryota</taxon>
        <taxon>Viridiplantae</taxon>
        <taxon>Streptophyta</taxon>
        <taxon>Embryophyta</taxon>
        <taxon>Tracheophyta</taxon>
        <taxon>Spermatophyta</taxon>
        <taxon>Magnoliopsida</taxon>
        <taxon>eudicotyledons</taxon>
        <taxon>Gunneridae</taxon>
        <taxon>Pentapetalae</taxon>
        <taxon>rosids</taxon>
        <taxon>Vitales</taxon>
        <taxon>Vitaceae</taxon>
        <taxon>Viteae</taxon>
        <taxon>Vitis</taxon>
    </lineage>
</organism>
<dbReference type="InterPro" id="IPR043502">
    <property type="entry name" value="DNA/RNA_pol_sf"/>
</dbReference>
<feature type="domain" description="Reverse transcriptase" evidence="1">
    <location>
        <begin position="4"/>
        <end position="92"/>
    </location>
</feature>
<reference evidence="2 3" key="1">
    <citation type="journal article" date="2018" name="PLoS Genet.">
        <title>Population sequencing reveals clonal diversity and ancestral inbreeding in the grapevine cultivar Chardonnay.</title>
        <authorList>
            <person name="Roach M.J."/>
            <person name="Johnson D.L."/>
            <person name="Bohlmann J."/>
            <person name="van Vuuren H.J."/>
            <person name="Jones S.J."/>
            <person name="Pretorius I.S."/>
            <person name="Schmidt S.A."/>
            <person name="Borneman A.R."/>
        </authorList>
    </citation>
    <scope>NUCLEOTIDE SEQUENCE [LARGE SCALE GENOMIC DNA]</scope>
    <source>
        <strain evidence="3">cv. Chardonnay</strain>
        <tissue evidence="2">Leaf</tissue>
    </source>
</reference>
<dbReference type="InterPro" id="IPR053134">
    <property type="entry name" value="RNA-dir_DNA_polymerase"/>
</dbReference>
<dbReference type="PANTHER" id="PTHR24559">
    <property type="entry name" value="TRANSPOSON TY3-I GAG-POL POLYPROTEIN"/>
    <property type="match status" value="1"/>
</dbReference>
<dbReference type="InterPro" id="IPR000477">
    <property type="entry name" value="RT_dom"/>
</dbReference>
<dbReference type="Pfam" id="PF00078">
    <property type="entry name" value="RVT_1"/>
    <property type="match status" value="1"/>
</dbReference>